<accession>C7ZQX3</accession>
<dbReference type="KEGG" id="nhe:NECHADRAFT_88536"/>
<name>C7ZQX3_FUSV7</name>
<dbReference type="InParanoid" id="C7ZQX3"/>
<dbReference type="OrthoDB" id="4838893at2759"/>
<dbReference type="GeneID" id="9666817"/>
<feature type="compositionally biased region" description="Polar residues" evidence="1">
    <location>
        <begin position="102"/>
        <end position="120"/>
    </location>
</feature>
<dbReference type="RefSeq" id="XP_003039299.1">
    <property type="nucleotide sequence ID" value="XM_003039253.1"/>
</dbReference>
<feature type="region of interest" description="Disordered" evidence="1">
    <location>
        <begin position="102"/>
        <end position="133"/>
    </location>
</feature>
<evidence type="ECO:0000313" key="3">
    <source>
        <dbReference type="Proteomes" id="UP000005206"/>
    </source>
</evidence>
<dbReference type="HOGENOM" id="CLU_1175703_0_0_1"/>
<evidence type="ECO:0000313" key="2">
    <source>
        <dbReference type="EMBL" id="EEU33586.1"/>
    </source>
</evidence>
<dbReference type="EMBL" id="GG699018">
    <property type="protein sequence ID" value="EEU33586.1"/>
    <property type="molecule type" value="Genomic_DNA"/>
</dbReference>
<gene>
    <name evidence="2" type="ORF">NECHADRAFT_88536</name>
</gene>
<organism evidence="2 3">
    <name type="scientific">Fusarium vanettenii (strain ATCC MYA-4622 / CBS 123669 / FGSC 9596 / NRRL 45880 / 77-13-4)</name>
    <name type="common">Fusarium solani subsp. pisi</name>
    <dbReference type="NCBI Taxonomy" id="660122"/>
    <lineage>
        <taxon>Eukaryota</taxon>
        <taxon>Fungi</taxon>
        <taxon>Dikarya</taxon>
        <taxon>Ascomycota</taxon>
        <taxon>Pezizomycotina</taxon>
        <taxon>Sordariomycetes</taxon>
        <taxon>Hypocreomycetidae</taxon>
        <taxon>Hypocreales</taxon>
        <taxon>Nectriaceae</taxon>
        <taxon>Fusarium</taxon>
        <taxon>Fusarium solani species complex</taxon>
        <taxon>Fusarium vanettenii</taxon>
    </lineage>
</organism>
<dbReference type="Proteomes" id="UP000005206">
    <property type="component" value="Chromosome 14"/>
</dbReference>
<protein>
    <submittedName>
        <fullName evidence="2">Uncharacterized protein</fullName>
    </submittedName>
</protein>
<keyword evidence="3" id="KW-1185">Reference proteome</keyword>
<evidence type="ECO:0000256" key="1">
    <source>
        <dbReference type="SAM" id="MobiDB-lite"/>
    </source>
</evidence>
<dbReference type="AlphaFoldDB" id="C7ZQX3"/>
<proteinExistence type="predicted"/>
<reference evidence="2 3" key="1">
    <citation type="journal article" date="2009" name="PLoS Genet.">
        <title>The genome of Nectria haematococca: contribution of supernumerary chromosomes to gene expansion.</title>
        <authorList>
            <person name="Coleman J.J."/>
            <person name="Rounsley S.D."/>
            <person name="Rodriguez-Carres M."/>
            <person name="Kuo A."/>
            <person name="Wasmann C.C."/>
            <person name="Grimwood J."/>
            <person name="Schmutz J."/>
            <person name="Taga M."/>
            <person name="White G.J."/>
            <person name="Zhou S."/>
            <person name="Schwartz D.C."/>
            <person name="Freitag M."/>
            <person name="Ma L.J."/>
            <person name="Danchin E.G."/>
            <person name="Henrissat B."/>
            <person name="Coutinho P.M."/>
            <person name="Nelson D.R."/>
            <person name="Straney D."/>
            <person name="Napoli C.A."/>
            <person name="Barker B.M."/>
            <person name="Gribskov M."/>
            <person name="Rep M."/>
            <person name="Kroken S."/>
            <person name="Molnar I."/>
            <person name="Rensing C."/>
            <person name="Kennell J.C."/>
            <person name="Zamora J."/>
            <person name="Farman M.L."/>
            <person name="Selker E.U."/>
            <person name="Salamov A."/>
            <person name="Shapiro H."/>
            <person name="Pangilinan J."/>
            <person name="Lindquist E."/>
            <person name="Lamers C."/>
            <person name="Grigoriev I.V."/>
            <person name="Geiser D.M."/>
            <person name="Covert S.F."/>
            <person name="Temporini E."/>
            <person name="Vanetten H.D."/>
        </authorList>
    </citation>
    <scope>NUCLEOTIDE SEQUENCE [LARGE SCALE GENOMIC DNA]</scope>
    <source>
        <strain evidence="3">ATCC MYA-4622 / CBS 123669 / FGSC 9596 / NRRL 45880 / 77-13-4</strain>
    </source>
</reference>
<dbReference type="VEuPathDB" id="FungiDB:NECHADRAFT_88536"/>
<sequence length="236" mass="26039">MFRHMAKYRVNKRNCDQAAFNELNKNLNCWFPESEYPSLVYPRIKTTLQRLFNQLVEKQVVTSIDLSNGGWTSNWPAFAQNWLENDWNGDTGNQLIAAGLTPETTRSQAQNNPATVSRNSARPGARSSPIVIRDDDDDLGLSFSGLSINERHRQPPPLFVPAAPGRPISDITPSFIPPGLPTPPRSSLGFPAGSSALGTDFFRPAFIHPLPQQSGLGHNTALYGNADYGIPPLEDR</sequence>